<dbReference type="Proteomes" id="UP000516384">
    <property type="component" value="Plasmid pPlas2"/>
</dbReference>
<feature type="region of interest" description="Disordered" evidence="1">
    <location>
        <begin position="290"/>
        <end position="310"/>
    </location>
</feature>
<evidence type="ECO:0000313" key="3">
    <source>
        <dbReference type="EMBL" id="QNR70519.1"/>
    </source>
</evidence>
<reference evidence="3 4" key="1">
    <citation type="submission" date="2020-09" db="EMBL/GenBank/DDBJ databases">
        <title>Characterization of Paenibacillus peoriae strain ZF390 with broad-spectrum antimicrobial activity as a potential biocontrol agent.</title>
        <authorList>
            <person name="Li L."/>
            <person name="Zhao Y."/>
            <person name="Li B."/>
            <person name="Xie X."/>
        </authorList>
    </citation>
    <scope>NUCLEOTIDE SEQUENCE [LARGE SCALE GENOMIC DNA]</scope>
    <source>
        <strain evidence="3 4">ZF390</strain>
        <plasmid evidence="3 4">pPlas2</plasmid>
    </source>
</reference>
<geneLocation type="plasmid" evidence="3 4">
    <name>pPlas2</name>
</geneLocation>
<accession>A0A7H0YHG1</accession>
<name>A0A7H0YHG1_9BACL</name>
<dbReference type="InterPro" id="IPR043759">
    <property type="entry name" value="DUF5704"/>
</dbReference>
<dbReference type="Pfam" id="PF18964">
    <property type="entry name" value="DUF5704"/>
    <property type="match status" value="1"/>
</dbReference>
<evidence type="ECO:0000313" key="4">
    <source>
        <dbReference type="Proteomes" id="UP000516384"/>
    </source>
</evidence>
<organism evidence="3 4">
    <name type="scientific">Paenibacillus peoriae</name>
    <dbReference type="NCBI Taxonomy" id="59893"/>
    <lineage>
        <taxon>Bacteria</taxon>
        <taxon>Bacillati</taxon>
        <taxon>Bacillota</taxon>
        <taxon>Bacilli</taxon>
        <taxon>Bacillales</taxon>
        <taxon>Paenibacillaceae</taxon>
        <taxon>Paenibacillus</taxon>
    </lineage>
</organism>
<keyword evidence="3" id="KW-0614">Plasmid</keyword>
<evidence type="ECO:0000259" key="2">
    <source>
        <dbReference type="Pfam" id="PF18964"/>
    </source>
</evidence>
<sequence>MKKTQRILAVLLVGVLLLLQLPPFSFPTNKAAAETEITPLSYYADKNDRYFVGMMYFDMWKNTAGKWVTDGGKEPGKGMHGEATFTYKFQFPGRKIKNVTARLYTKADSESHPEYFEESRLDKYEEYARYVSKGTVEDDKHPFQPKGVGTDTAIIPITVNIKLDAETRPKNIKEESCPNCAKEVEAWRIYQPILFKIELDGGLTVKHFTESNKPLDAIFPPRSENLKVGQTYDFTPGSNPNYEYVGYKKSSTGAPPSGSITPGQLPALMYDGKFEQYTVHLFYKELKPEEEPPEGVKCSRPTPAGSQSDKALDPMVSAVIKADQRGAHRFDVSKGIPTSESLYGNVIARNYLFQNTFQQLKGECTYNVKLKRTYELEWEDINDTRHMTIVQYYKYEIVKPYSYWTIDNLEVFGIKNAQLRNYALPGGGITIPPRNYTPPAVESATNGKYYLGPAPGIIDGGSKYIYGGKSMPKVPNEERELKPVAQERTPDVEVENDTVTFDGKTIMDHKRVKKEGPTPGKIPAPVKVGQDVLYSPGHVIEMFKVNKLNTPSSGTINYFVVPGSSDGTEGKALPINGINTVTVHTPVVMYPAVSNDKPHNQKVYPTAGRAALILDRPFVVTIPTKGQHRNILGYGNRDYAKYTAYKQVMFEFPVLNQDKSKYIPAKTWIDIPVNQEDTTFNMPVWVDEGDYTVHFRSIAENAPKDFTWEKMANLDLANHVAINTVPVQVIGRLYDFRITDVGDFDWEQVFRVKKGSSQHTGALYWVGPNGIDGAPRGNQFPFLLPIHPGSHPSQGYQNIAIKTGYHFKFDFKTKGNMFSAGDHVRIKPTFYFVNKNGTNRQPVDLYYHDYGRNKNFVKIGSSQDLSKNTIKLNDRMRNISTTDLNNTATFVKTYGFQNFVREAKKESLIGGYSWLDLTQRVRTMIGPVNNIPKGVNVNRTVSAEQQWYGEFSLPAAPYVVPAGYNIFEYGRTHQGLADSSPIWLKNGYIVVNFQIETYRAGEKLPYLRYYRLPGDSTPLDNQWKMEGFSNLISDLSGHRFAAPDGDVAYYHANLSSYDDFRSNVTH</sequence>
<dbReference type="AlphaFoldDB" id="A0A7H0YHG1"/>
<gene>
    <name evidence="3" type="ORF">IAQ67_29160</name>
</gene>
<evidence type="ECO:0000256" key="1">
    <source>
        <dbReference type="SAM" id="MobiDB-lite"/>
    </source>
</evidence>
<dbReference type="RefSeq" id="WP_190299826.1">
    <property type="nucleotide sequence ID" value="NZ_CP061174.1"/>
</dbReference>
<dbReference type="EMBL" id="CP061174">
    <property type="protein sequence ID" value="QNR70519.1"/>
    <property type="molecule type" value="Genomic_DNA"/>
</dbReference>
<feature type="domain" description="DUF5704" evidence="2">
    <location>
        <begin position="330"/>
        <end position="497"/>
    </location>
</feature>
<proteinExistence type="predicted"/>
<protein>
    <recommendedName>
        <fullName evidence="2">DUF5704 domain-containing protein</fullName>
    </recommendedName>
</protein>